<dbReference type="SUPFAM" id="SSF56801">
    <property type="entry name" value="Acetyl-CoA synthetase-like"/>
    <property type="match status" value="1"/>
</dbReference>
<dbReference type="OrthoDB" id="4138492at2759"/>
<dbReference type="AlphaFoldDB" id="A0A6A6UMQ8"/>
<dbReference type="EMBL" id="MU004231">
    <property type="protein sequence ID" value="KAF2673080.1"/>
    <property type="molecule type" value="Genomic_DNA"/>
</dbReference>
<dbReference type="Gene3D" id="3.40.50.12780">
    <property type="entry name" value="N-terminal domain of ligase-like"/>
    <property type="match status" value="1"/>
</dbReference>
<keyword evidence="1" id="KW-0812">Transmembrane</keyword>
<keyword evidence="1" id="KW-0472">Membrane</keyword>
<dbReference type="InterPro" id="IPR042099">
    <property type="entry name" value="ANL_N_sf"/>
</dbReference>
<dbReference type="InterPro" id="IPR000873">
    <property type="entry name" value="AMP-dep_synth/lig_dom"/>
</dbReference>
<keyword evidence="4" id="KW-1185">Reference proteome</keyword>
<gene>
    <name evidence="3" type="ORF">BT63DRAFT_368388</name>
</gene>
<dbReference type="PANTHER" id="PTHR43272:SF11">
    <property type="entry name" value="AMP-DEPENDENT SYNTHETASE_LIGASE DOMAIN-CONTAINING PROTEIN"/>
    <property type="match status" value="1"/>
</dbReference>
<dbReference type="Pfam" id="PF00501">
    <property type="entry name" value="AMP-binding"/>
    <property type="match status" value="2"/>
</dbReference>
<proteinExistence type="predicted"/>
<sequence>MANIFEQADDALASLFSQWDIYTIILTLTITGFVAHSFLTATEPDIHPMILSRQSYADRVRNPGESAVYRSMDAPHGTSLRTGLAVRLPTDKPYSAGRDGDLRYIWMAATGKIQPPKSRATTQAEFKPGKITTVLGREQLVDHNIQETDKEVMVLGNHLTHQGRKRVAVYLPNSIEFLSSIFACSFYGLSVILIPFNQPQPLVIEFLKQTKADALIAAAGSLPLESLAKEYPALKAVVWVVEKTSRHMDWTDVPSGLGGSIDVAVWHELVQDHQGDAPSDPGLETKDLGSIVTIWQPEPLKPGSVVEFTHRNFAAAIAALIAALPSRERINGSDLFFAADAWTNTYTLCQTFAAMWSGASLAISSVAGPEVDLTFAAKNIAPTVVVSSSESIAKLHAAASSTVQSGLAKLSHSSQVSSLSAGTMPAASFLSNISGATKASIGSTPGTLRLLLISEEAGSTSPPISARELNDIRIFTGARVVYALTAAPVAGAVAQTNMFDYRVDDSTSTRSHFGPPVSSLEVKLVDSGSHKTTNDSIAGEIVVTGPSVVDSSARLGVMGTFRDDCTLAFA</sequence>
<dbReference type="GO" id="GO:0016020">
    <property type="term" value="C:membrane"/>
    <property type="evidence" value="ECO:0007669"/>
    <property type="project" value="TreeGrafter"/>
</dbReference>
<feature type="domain" description="AMP-dependent synthetase/ligase" evidence="2">
    <location>
        <begin position="306"/>
        <end position="549"/>
    </location>
</feature>
<dbReference type="PANTHER" id="PTHR43272">
    <property type="entry name" value="LONG-CHAIN-FATTY-ACID--COA LIGASE"/>
    <property type="match status" value="1"/>
</dbReference>
<organism evidence="3 4">
    <name type="scientific">Microthyrium microscopicum</name>
    <dbReference type="NCBI Taxonomy" id="703497"/>
    <lineage>
        <taxon>Eukaryota</taxon>
        <taxon>Fungi</taxon>
        <taxon>Dikarya</taxon>
        <taxon>Ascomycota</taxon>
        <taxon>Pezizomycotina</taxon>
        <taxon>Dothideomycetes</taxon>
        <taxon>Dothideomycetes incertae sedis</taxon>
        <taxon>Microthyriales</taxon>
        <taxon>Microthyriaceae</taxon>
        <taxon>Microthyrium</taxon>
    </lineage>
</organism>
<accession>A0A6A6UMQ8</accession>
<dbReference type="GO" id="GO:0004467">
    <property type="term" value="F:long-chain fatty acid-CoA ligase activity"/>
    <property type="evidence" value="ECO:0007669"/>
    <property type="project" value="TreeGrafter"/>
</dbReference>
<evidence type="ECO:0000259" key="2">
    <source>
        <dbReference type="Pfam" id="PF00501"/>
    </source>
</evidence>
<dbReference type="Proteomes" id="UP000799302">
    <property type="component" value="Unassembled WGS sequence"/>
</dbReference>
<reference evidence="3" key="1">
    <citation type="journal article" date="2020" name="Stud. Mycol.">
        <title>101 Dothideomycetes genomes: a test case for predicting lifestyles and emergence of pathogens.</title>
        <authorList>
            <person name="Haridas S."/>
            <person name="Albert R."/>
            <person name="Binder M."/>
            <person name="Bloem J."/>
            <person name="Labutti K."/>
            <person name="Salamov A."/>
            <person name="Andreopoulos B."/>
            <person name="Baker S."/>
            <person name="Barry K."/>
            <person name="Bills G."/>
            <person name="Bluhm B."/>
            <person name="Cannon C."/>
            <person name="Castanera R."/>
            <person name="Culley D."/>
            <person name="Daum C."/>
            <person name="Ezra D."/>
            <person name="Gonzalez J."/>
            <person name="Henrissat B."/>
            <person name="Kuo A."/>
            <person name="Liang C."/>
            <person name="Lipzen A."/>
            <person name="Lutzoni F."/>
            <person name="Magnuson J."/>
            <person name="Mondo S."/>
            <person name="Nolan M."/>
            <person name="Ohm R."/>
            <person name="Pangilinan J."/>
            <person name="Park H.-J."/>
            <person name="Ramirez L."/>
            <person name="Alfaro M."/>
            <person name="Sun H."/>
            <person name="Tritt A."/>
            <person name="Yoshinaga Y."/>
            <person name="Zwiers L.-H."/>
            <person name="Turgeon B."/>
            <person name="Goodwin S."/>
            <person name="Spatafora J."/>
            <person name="Crous P."/>
            <person name="Grigoriev I."/>
        </authorList>
    </citation>
    <scope>NUCLEOTIDE SEQUENCE</scope>
    <source>
        <strain evidence="3">CBS 115976</strain>
    </source>
</reference>
<feature type="domain" description="AMP-dependent synthetase/ligase" evidence="2">
    <location>
        <begin position="140"/>
        <end position="242"/>
    </location>
</feature>
<feature type="transmembrane region" description="Helical" evidence="1">
    <location>
        <begin position="21"/>
        <end position="39"/>
    </location>
</feature>
<evidence type="ECO:0000256" key="1">
    <source>
        <dbReference type="SAM" id="Phobius"/>
    </source>
</evidence>
<evidence type="ECO:0000313" key="4">
    <source>
        <dbReference type="Proteomes" id="UP000799302"/>
    </source>
</evidence>
<evidence type="ECO:0000313" key="3">
    <source>
        <dbReference type="EMBL" id="KAF2673080.1"/>
    </source>
</evidence>
<dbReference type="GO" id="GO:0005783">
    <property type="term" value="C:endoplasmic reticulum"/>
    <property type="evidence" value="ECO:0007669"/>
    <property type="project" value="TreeGrafter"/>
</dbReference>
<name>A0A6A6UMQ8_9PEZI</name>
<keyword evidence="1" id="KW-1133">Transmembrane helix</keyword>
<protein>
    <recommendedName>
        <fullName evidence="2">AMP-dependent synthetase/ligase domain-containing protein</fullName>
    </recommendedName>
</protein>
<feature type="transmembrane region" description="Helical" evidence="1">
    <location>
        <begin position="175"/>
        <end position="196"/>
    </location>
</feature>